<keyword evidence="4" id="KW-1185">Reference proteome</keyword>
<protein>
    <submittedName>
        <fullName evidence="3">Uncharacterized protein</fullName>
    </submittedName>
</protein>
<dbReference type="Proteomes" id="UP000287394">
    <property type="component" value="Chromosome"/>
</dbReference>
<evidence type="ECO:0000256" key="1">
    <source>
        <dbReference type="ARBA" id="ARBA00022691"/>
    </source>
</evidence>
<name>A0A402D0M7_9BACT</name>
<accession>A0A402D0M7</accession>
<evidence type="ECO:0000313" key="4">
    <source>
        <dbReference type="Proteomes" id="UP000287394"/>
    </source>
</evidence>
<evidence type="ECO:0000313" key="3">
    <source>
        <dbReference type="EMBL" id="BDI33552.1"/>
    </source>
</evidence>
<sequence length="163" mass="17598">MKCRECDRELEEGAFRIVDNVPVCLMCLCGDPPAFAVLPIGVVSAVDGPGGGLLEIWLHPGMTRFMRDLSEETGLTVIWIAHQPQTLHTTLVRGWDQKDAGLFATRSPARLNPICVTDVDLISVTDNILLVRGLDALPGTPVIDIKPSLASLKNSRPSSNPSS</sequence>
<dbReference type="PANTHER" id="PTHR12818">
    <property type="entry name" value="TRNA (ADENINE(37)-N6)-METHYLTRANSFERASE"/>
    <property type="match status" value="1"/>
</dbReference>
<dbReference type="Pfam" id="PF01980">
    <property type="entry name" value="TrmO_N"/>
    <property type="match status" value="1"/>
</dbReference>
<dbReference type="AlphaFoldDB" id="A0A402D0M7"/>
<dbReference type="InterPro" id="IPR023370">
    <property type="entry name" value="TrmO-like_N"/>
</dbReference>
<comment type="similarity">
    <text evidence="2">Belongs to the tRNA methyltransferase O family.</text>
</comment>
<keyword evidence="1" id="KW-0949">S-adenosyl-L-methionine</keyword>
<dbReference type="PANTHER" id="PTHR12818:SF0">
    <property type="entry name" value="TRNA (ADENINE(37)-N6)-METHYLTRANSFERASE"/>
    <property type="match status" value="1"/>
</dbReference>
<reference evidence="3 4" key="1">
    <citation type="journal article" date="2019" name="Int. J. Syst. Evol. Microbiol.">
        <title>Capsulimonas corticalis gen. nov., sp. nov., an aerobic capsulated bacterium, of a novel bacterial order, Capsulimonadales ord. nov., of the class Armatimonadia of the phylum Armatimonadetes.</title>
        <authorList>
            <person name="Li J."/>
            <person name="Kudo C."/>
            <person name="Tonouchi A."/>
        </authorList>
    </citation>
    <scope>NUCLEOTIDE SEQUENCE [LARGE SCALE GENOMIC DNA]</scope>
    <source>
        <strain evidence="3 4">AX-7</strain>
    </source>
</reference>
<dbReference type="EMBL" id="AP025739">
    <property type="protein sequence ID" value="BDI33552.1"/>
    <property type="molecule type" value="Genomic_DNA"/>
</dbReference>
<gene>
    <name evidence="3" type="ORF">CCAX7_56030</name>
</gene>
<dbReference type="InterPro" id="IPR036413">
    <property type="entry name" value="YaeB-like_sf"/>
</dbReference>
<evidence type="ECO:0000256" key="2">
    <source>
        <dbReference type="ARBA" id="ARBA00033753"/>
    </source>
</evidence>
<dbReference type="InterPro" id="IPR036414">
    <property type="entry name" value="YaeB_N_sf"/>
</dbReference>
<dbReference type="PROSITE" id="PS51668">
    <property type="entry name" value="TSAA_2"/>
    <property type="match status" value="1"/>
</dbReference>
<dbReference type="RefSeq" id="WP_218025684.1">
    <property type="nucleotide sequence ID" value="NZ_AP025739.1"/>
</dbReference>
<dbReference type="KEGG" id="ccot:CCAX7_56030"/>
<proteinExistence type="inferred from homology"/>
<dbReference type="Gene3D" id="2.40.30.70">
    <property type="entry name" value="YaeB-like"/>
    <property type="match status" value="1"/>
</dbReference>
<dbReference type="SUPFAM" id="SSF118196">
    <property type="entry name" value="YaeB-like"/>
    <property type="match status" value="1"/>
</dbReference>
<organism evidence="3 4">
    <name type="scientific">Capsulimonas corticalis</name>
    <dbReference type="NCBI Taxonomy" id="2219043"/>
    <lineage>
        <taxon>Bacteria</taxon>
        <taxon>Bacillati</taxon>
        <taxon>Armatimonadota</taxon>
        <taxon>Armatimonadia</taxon>
        <taxon>Capsulimonadales</taxon>
        <taxon>Capsulimonadaceae</taxon>
        <taxon>Capsulimonas</taxon>
    </lineage>
</organism>
<dbReference type="InterPro" id="IPR040372">
    <property type="entry name" value="YaeB-like"/>
</dbReference>